<dbReference type="EMBL" id="BSTI01000038">
    <property type="protein sequence ID" value="GLY71527.1"/>
    <property type="molecule type" value="Genomic_DNA"/>
</dbReference>
<reference evidence="1" key="1">
    <citation type="submission" date="2023-03" db="EMBL/GenBank/DDBJ databases">
        <title>Amycolatopsis taiwanensis NBRC 103393.</title>
        <authorList>
            <person name="Ichikawa N."/>
            <person name="Sato H."/>
            <person name="Tonouchi N."/>
        </authorList>
    </citation>
    <scope>NUCLEOTIDE SEQUENCE</scope>
    <source>
        <strain evidence="1">NBRC 103393</strain>
    </source>
</reference>
<comment type="caution">
    <text evidence="1">The sequence shown here is derived from an EMBL/GenBank/DDBJ whole genome shotgun (WGS) entry which is preliminary data.</text>
</comment>
<gene>
    <name evidence="1" type="ORF">Atai01_81460</name>
</gene>
<evidence type="ECO:0000313" key="1">
    <source>
        <dbReference type="EMBL" id="GLY71527.1"/>
    </source>
</evidence>
<accession>A0A9W6VLJ5</accession>
<sequence>MQTLVAAGAEPACDIAIALVAGEEHFWGRHRSSDARTDGATLGYRTNGDDPALLIAYGAAVGTPGRKLLEGGD</sequence>
<name>A0A9W6VLJ5_9PSEU</name>
<keyword evidence="2" id="KW-1185">Reference proteome</keyword>
<protein>
    <submittedName>
        <fullName evidence="1">Uncharacterized protein</fullName>
    </submittedName>
</protein>
<organism evidence="1 2">
    <name type="scientific">Amycolatopsis taiwanensis</name>
    <dbReference type="NCBI Taxonomy" id="342230"/>
    <lineage>
        <taxon>Bacteria</taxon>
        <taxon>Bacillati</taxon>
        <taxon>Actinomycetota</taxon>
        <taxon>Actinomycetes</taxon>
        <taxon>Pseudonocardiales</taxon>
        <taxon>Pseudonocardiaceae</taxon>
        <taxon>Amycolatopsis</taxon>
    </lineage>
</organism>
<dbReference type="Proteomes" id="UP001165136">
    <property type="component" value="Unassembled WGS sequence"/>
</dbReference>
<proteinExistence type="predicted"/>
<evidence type="ECO:0000313" key="2">
    <source>
        <dbReference type="Proteomes" id="UP001165136"/>
    </source>
</evidence>
<dbReference type="AlphaFoldDB" id="A0A9W6VLJ5"/>